<keyword evidence="2" id="KW-0963">Cytoplasm</keyword>
<dbReference type="Pfam" id="PF13855">
    <property type="entry name" value="LRR_8"/>
    <property type="match status" value="1"/>
</dbReference>
<dbReference type="InterPro" id="IPR003591">
    <property type="entry name" value="Leu-rich_rpt_typical-subtyp"/>
</dbReference>
<dbReference type="Gene3D" id="3.80.10.10">
    <property type="entry name" value="Ribonuclease Inhibitor"/>
    <property type="match status" value="2"/>
</dbReference>
<feature type="non-terminal residue" evidence="6">
    <location>
        <position position="686"/>
    </location>
</feature>
<name>A0A261Y2Q9_9FUNG</name>
<feature type="compositionally biased region" description="Polar residues" evidence="5">
    <location>
        <begin position="621"/>
        <end position="630"/>
    </location>
</feature>
<evidence type="ECO:0000256" key="1">
    <source>
        <dbReference type="ARBA" id="ARBA00004496"/>
    </source>
</evidence>
<dbReference type="PANTHER" id="PTHR15454:SF69">
    <property type="entry name" value="SERINE_THREONINE-PROTEIN KINASE 11-INTERACTING PROTEIN"/>
    <property type="match status" value="1"/>
</dbReference>
<proteinExistence type="predicted"/>
<dbReference type="Proteomes" id="UP000242875">
    <property type="component" value="Unassembled WGS sequence"/>
</dbReference>
<feature type="region of interest" description="Disordered" evidence="5">
    <location>
        <begin position="621"/>
        <end position="664"/>
    </location>
</feature>
<gene>
    <name evidence="6" type="ORF">BZG36_02631</name>
</gene>
<dbReference type="PROSITE" id="PS51450">
    <property type="entry name" value="LRR"/>
    <property type="match status" value="3"/>
</dbReference>
<evidence type="ECO:0000313" key="6">
    <source>
        <dbReference type="EMBL" id="OZJ04917.1"/>
    </source>
</evidence>
<dbReference type="AlphaFoldDB" id="A0A261Y2Q9"/>
<dbReference type="InterPro" id="IPR001611">
    <property type="entry name" value="Leu-rich_rpt"/>
</dbReference>
<comment type="caution">
    <text evidence="6">The sequence shown here is derived from an EMBL/GenBank/DDBJ whole genome shotgun (WGS) entry which is preliminary data.</text>
</comment>
<comment type="subcellular location">
    <subcellularLocation>
        <location evidence="1">Cytoplasm</location>
    </subcellularLocation>
</comment>
<feature type="compositionally biased region" description="Polar residues" evidence="5">
    <location>
        <begin position="36"/>
        <end position="53"/>
    </location>
</feature>
<dbReference type="SMART" id="SM00369">
    <property type="entry name" value="LRR_TYP"/>
    <property type="match status" value="2"/>
</dbReference>
<feature type="compositionally biased region" description="Polar residues" evidence="5">
    <location>
        <begin position="560"/>
        <end position="577"/>
    </location>
</feature>
<dbReference type="PANTHER" id="PTHR15454">
    <property type="entry name" value="NISCHARIN RELATED"/>
    <property type="match status" value="1"/>
</dbReference>
<keyword evidence="4" id="KW-0677">Repeat</keyword>
<keyword evidence="7" id="KW-1185">Reference proteome</keyword>
<protein>
    <recommendedName>
        <fullName evidence="8">U2A'/phosphoprotein 32 family A C-terminal domain-containing protein</fullName>
    </recommendedName>
</protein>
<organism evidence="6 7">
    <name type="scientific">Bifiguratus adelaidae</name>
    <dbReference type="NCBI Taxonomy" id="1938954"/>
    <lineage>
        <taxon>Eukaryota</taxon>
        <taxon>Fungi</taxon>
        <taxon>Fungi incertae sedis</taxon>
        <taxon>Mucoromycota</taxon>
        <taxon>Mucoromycotina</taxon>
        <taxon>Endogonomycetes</taxon>
        <taxon>Endogonales</taxon>
        <taxon>Endogonales incertae sedis</taxon>
        <taxon>Bifiguratus</taxon>
    </lineage>
</organism>
<feature type="region of interest" description="Disordered" evidence="5">
    <location>
        <begin position="28"/>
        <end position="59"/>
    </location>
</feature>
<evidence type="ECO:0000256" key="2">
    <source>
        <dbReference type="ARBA" id="ARBA00022490"/>
    </source>
</evidence>
<dbReference type="GO" id="GO:0005737">
    <property type="term" value="C:cytoplasm"/>
    <property type="evidence" value="ECO:0007669"/>
    <property type="project" value="UniProtKB-SubCell"/>
</dbReference>
<evidence type="ECO:0000313" key="7">
    <source>
        <dbReference type="Proteomes" id="UP000242875"/>
    </source>
</evidence>
<accession>A0A261Y2Q9</accession>
<evidence type="ECO:0000256" key="4">
    <source>
        <dbReference type="ARBA" id="ARBA00022737"/>
    </source>
</evidence>
<evidence type="ECO:0000256" key="5">
    <source>
        <dbReference type="SAM" id="MobiDB-lite"/>
    </source>
</evidence>
<dbReference type="OrthoDB" id="676979at2759"/>
<dbReference type="InterPro" id="IPR032675">
    <property type="entry name" value="LRR_dom_sf"/>
</dbReference>
<dbReference type="SUPFAM" id="SSF52075">
    <property type="entry name" value="Outer arm dynein light chain 1"/>
    <property type="match status" value="1"/>
</dbReference>
<feature type="region of interest" description="Disordered" evidence="5">
    <location>
        <begin position="533"/>
        <end position="589"/>
    </location>
</feature>
<reference evidence="6 7" key="1">
    <citation type="journal article" date="2017" name="Mycologia">
        <title>Bifiguratus adelaidae, gen. et sp. nov., a new member of Mucoromycotina in endophytic and soil-dwelling habitats.</title>
        <authorList>
            <person name="Torres-Cruz T.J."/>
            <person name="Billingsley Tobias T.L."/>
            <person name="Almatruk M."/>
            <person name="Hesse C."/>
            <person name="Kuske C.R."/>
            <person name="Desiro A."/>
            <person name="Benucci G.M."/>
            <person name="Bonito G."/>
            <person name="Stajich J.E."/>
            <person name="Dunlap C."/>
            <person name="Arnold A.E."/>
            <person name="Porras-Alfaro A."/>
        </authorList>
    </citation>
    <scope>NUCLEOTIDE SEQUENCE [LARGE SCALE GENOMIC DNA]</scope>
    <source>
        <strain evidence="6 7">AZ0501</strain>
    </source>
</reference>
<dbReference type="EMBL" id="MVBO01000026">
    <property type="protein sequence ID" value="OZJ04917.1"/>
    <property type="molecule type" value="Genomic_DNA"/>
</dbReference>
<keyword evidence="3" id="KW-0433">Leucine-rich repeat</keyword>
<evidence type="ECO:0000256" key="3">
    <source>
        <dbReference type="ARBA" id="ARBA00022614"/>
    </source>
</evidence>
<evidence type="ECO:0008006" key="8">
    <source>
        <dbReference type="Google" id="ProtNLM"/>
    </source>
</evidence>
<sequence length="686" mass="75609">MSATIPPEKFLRTLAQYLRENEAKFVDIEAERTPSRRQGLNGTGTTRNATEESASSEDSKLLAQLSSVLKIASSGETSQNDGLGVSQPALTMSAESQGDKSRLSSLFSVNNYQLHFLVIQFDSIGLDVGDLSSLQPIDSAHVLVLSQNANAPSDNQSIRSSVSRVSTASFASASNWDYWNSRLFGKQVDQHPIHEEIQYIYGIFRRLKKLRIRGIREQIDASGRKRPQAIGRMIQGFDYERQSIIKLPLSLFASLEELELVQVHPTDFQEWATVQPHLRRVSIRCAGLEDANEIIYDTLSTKHDTSQTPNETVNSPESIPPWPRLSHLALSDNNLTSLSKPTMNALHNLTHLDLSHNLLNDVPAEISELFNLVQLDLSYNMISSVLGIYTVLGNVRVVNLRANRIRSVCGLERVWALEQVDLRDNRISDIAEVGRLTNLPSIESIWVSGNPFASQQYRVPLFSMFAANHHHIYIDGSSPSFLERRSISTGSRGFDATPLAEHTIAANTQPTESPLADSTDPTAIATQGVSVMQVEEPSDSVTPAAEHAESATGLRHKPLQSPTLSIQSASSTSNKTPSMPRKSHKTRAKRVISLQGDEVTSPCQLSKGSPMHRAAQLERTISSEQGSINEGVQHKRTASKSSRPSTPLAAQVDQHRSPSPNTEALRKRIETMKTEAGKNWLTVLGD</sequence>